<dbReference type="EMBL" id="BAABGN010000012">
    <property type="protein sequence ID" value="GAA4427620.1"/>
    <property type="molecule type" value="Genomic_DNA"/>
</dbReference>
<evidence type="ECO:0000256" key="3">
    <source>
        <dbReference type="ARBA" id="ARBA00015991"/>
    </source>
</evidence>
<keyword evidence="5" id="KW-0378">Hydrolase</keyword>
<dbReference type="Pfam" id="PF00708">
    <property type="entry name" value="Acylphosphatase"/>
    <property type="match status" value="1"/>
</dbReference>
<feature type="active site" evidence="5">
    <location>
        <position position="36"/>
    </location>
</feature>
<feature type="active site" evidence="5">
    <location>
        <position position="18"/>
    </location>
</feature>
<dbReference type="Gene3D" id="3.30.70.100">
    <property type="match status" value="1"/>
</dbReference>
<dbReference type="PANTHER" id="PTHR47268:SF4">
    <property type="entry name" value="ACYLPHOSPHATASE"/>
    <property type="match status" value="1"/>
</dbReference>
<dbReference type="PRINTS" id="PR00112">
    <property type="entry name" value="ACYLPHPHTASE"/>
</dbReference>
<comment type="caution">
    <text evidence="8">The sequence shown here is derived from an EMBL/GenBank/DDBJ whole genome shotgun (WGS) entry which is preliminary data.</text>
</comment>
<dbReference type="InterPro" id="IPR020456">
    <property type="entry name" value="Acylphosphatase"/>
</dbReference>
<dbReference type="InterPro" id="IPR017968">
    <property type="entry name" value="Acylphosphatase_CS"/>
</dbReference>
<evidence type="ECO:0000256" key="4">
    <source>
        <dbReference type="ARBA" id="ARBA00047645"/>
    </source>
</evidence>
<evidence type="ECO:0000313" key="8">
    <source>
        <dbReference type="EMBL" id="GAA4427620.1"/>
    </source>
</evidence>
<evidence type="ECO:0000313" key="9">
    <source>
        <dbReference type="Proteomes" id="UP001500622"/>
    </source>
</evidence>
<accession>A0ABP8LEY3</accession>
<proteinExistence type="inferred from homology"/>
<evidence type="ECO:0000256" key="5">
    <source>
        <dbReference type="PROSITE-ProRule" id="PRU00520"/>
    </source>
</evidence>
<dbReference type="InterPro" id="IPR036046">
    <property type="entry name" value="Acylphosphatase-like_dom_sf"/>
</dbReference>
<dbReference type="RefSeq" id="WP_345216875.1">
    <property type="nucleotide sequence ID" value="NZ_BAABGN010000012.1"/>
</dbReference>
<comment type="similarity">
    <text evidence="1 6">Belongs to the acylphosphatase family.</text>
</comment>
<protein>
    <recommendedName>
        <fullName evidence="3 5">acylphosphatase</fullName>
        <ecNumber evidence="2 5">3.6.1.7</ecNumber>
    </recommendedName>
</protein>
<organism evidence="8 9">
    <name type="scientific">Georgenia halophila</name>
    <dbReference type="NCBI Taxonomy" id="620889"/>
    <lineage>
        <taxon>Bacteria</taxon>
        <taxon>Bacillati</taxon>
        <taxon>Actinomycetota</taxon>
        <taxon>Actinomycetes</taxon>
        <taxon>Micrococcales</taxon>
        <taxon>Bogoriellaceae</taxon>
        <taxon>Georgenia</taxon>
    </lineage>
</organism>
<feature type="domain" description="Acylphosphatase-like" evidence="7">
    <location>
        <begin position="3"/>
        <end position="88"/>
    </location>
</feature>
<dbReference type="PANTHER" id="PTHR47268">
    <property type="entry name" value="ACYLPHOSPHATASE"/>
    <property type="match status" value="1"/>
</dbReference>
<evidence type="ECO:0000256" key="6">
    <source>
        <dbReference type="RuleBase" id="RU004168"/>
    </source>
</evidence>
<dbReference type="Proteomes" id="UP001500622">
    <property type="component" value="Unassembled WGS sequence"/>
</dbReference>
<dbReference type="EC" id="3.6.1.7" evidence="2 5"/>
<evidence type="ECO:0000256" key="2">
    <source>
        <dbReference type="ARBA" id="ARBA00012150"/>
    </source>
</evidence>
<dbReference type="InterPro" id="IPR001792">
    <property type="entry name" value="Acylphosphatase-like_dom"/>
</dbReference>
<dbReference type="PROSITE" id="PS51160">
    <property type="entry name" value="ACYLPHOSPHATASE_3"/>
    <property type="match status" value="1"/>
</dbReference>
<reference evidence="9" key="1">
    <citation type="journal article" date="2019" name="Int. J. Syst. Evol. Microbiol.">
        <title>The Global Catalogue of Microorganisms (GCM) 10K type strain sequencing project: providing services to taxonomists for standard genome sequencing and annotation.</title>
        <authorList>
            <consortium name="The Broad Institute Genomics Platform"/>
            <consortium name="The Broad Institute Genome Sequencing Center for Infectious Disease"/>
            <person name="Wu L."/>
            <person name="Ma J."/>
        </authorList>
    </citation>
    <scope>NUCLEOTIDE SEQUENCE [LARGE SCALE GENOMIC DNA]</scope>
    <source>
        <strain evidence="9">JCM 17810</strain>
    </source>
</reference>
<dbReference type="SUPFAM" id="SSF54975">
    <property type="entry name" value="Acylphosphatase/BLUF domain-like"/>
    <property type="match status" value="1"/>
</dbReference>
<comment type="catalytic activity">
    <reaction evidence="4 5">
        <text>an acyl phosphate + H2O = a carboxylate + phosphate + H(+)</text>
        <dbReference type="Rhea" id="RHEA:14965"/>
        <dbReference type="ChEBI" id="CHEBI:15377"/>
        <dbReference type="ChEBI" id="CHEBI:15378"/>
        <dbReference type="ChEBI" id="CHEBI:29067"/>
        <dbReference type="ChEBI" id="CHEBI:43474"/>
        <dbReference type="ChEBI" id="CHEBI:59918"/>
        <dbReference type="EC" id="3.6.1.7"/>
    </reaction>
</comment>
<evidence type="ECO:0000259" key="7">
    <source>
        <dbReference type="PROSITE" id="PS51160"/>
    </source>
</evidence>
<dbReference type="PROSITE" id="PS00151">
    <property type="entry name" value="ACYLPHOSPHATASE_2"/>
    <property type="match status" value="1"/>
</dbReference>
<gene>
    <name evidence="8" type="ORF">GCM10023169_27790</name>
</gene>
<sequence>MIRRHLVVHGQVQGVGYRYACEDVAARLGVNGWVRNVPDGTVEVVLEGDETAVDAMAAWVRQGPRLAEVTHVDIEDEEPEGLQGFVTR</sequence>
<evidence type="ECO:0000256" key="1">
    <source>
        <dbReference type="ARBA" id="ARBA00005614"/>
    </source>
</evidence>
<keyword evidence="9" id="KW-1185">Reference proteome</keyword>
<name>A0ABP8LEY3_9MICO</name>